<dbReference type="Proteomes" id="UP000789920">
    <property type="component" value="Unassembled WGS sequence"/>
</dbReference>
<keyword evidence="2" id="KW-1185">Reference proteome</keyword>
<evidence type="ECO:0000313" key="2">
    <source>
        <dbReference type="Proteomes" id="UP000789920"/>
    </source>
</evidence>
<comment type="caution">
    <text evidence="1">The sequence shown here is derived from an EMBL/GenBank/DDBJ whole genome shotgun (WGS) entry which is preliminary data.</text>
</comment>
<protein>
    <submittedName>
        <fullName evidence="1">31347_t:CDS:1</fullName>
    </submittedName>
</protein>
<gene>
    <name evidence="1" type="ORF">RPERSI_LOCUS31917</name>
</gene>
<sequence length="72" mass="8295">NYYAVLAYMDNTTWIASSKEQLQNILYTATTFYKLTNIKINLNKLVLTIFNSTNTPNITFNETTIEGIKPKQ</sequence>
<proteinExistence type="predicted"/>
<dbReference type="EMBL" id="CAJVQC010130667">
    <property type="protein sequence ID" value="CAG8841529.1"/>
    <property type="molecule type" value="Genomic_DNA"/>
</dbReference>
<feature type="non-terminal residue" evidence="1">
    <location>
        <position position="1"/>
    </location>
</feature>
<reference evidence="1" key="1">
    <citation type="submission" date="2021-06" db="EMBL/GenBank/DDBJ databases">
        <authorList>
            <person name="Kallberg Y."/>
            <person name="Tangrot J."/>
            <person name="Rosling A."/>
        </authorList>
    </citation>
    <scope>NUCLEOTIDE SEQUENCE</scope>
    <source>
        <strain evidence="1">MA461A</strain>
    </source>
</reference>
<organism evidence="1 2">
    <name type="scientific">Racocetra persica</name>
    <dbReference type="NCBI Taxonomy" id="160502"/>
    <lineage>
        <taxon>Eukaryota</taxon>
        <taxon>Fungi</taxon>
        <taxon>Fungi incertae sedis</taxon>
        <taxon>Mucoromycota</taxon>
        <taxon>Glomeromycotina</taxon>
        <taxon>Glomeromycetes</taxon>
        <taxon>Diversisporales</taxon>
        <taxon>Gigasporaceae</taxon>
        <taxon>Racocetra</taxon>
    </lineage>
</organism>
<feature type="non-terminal residue" evidence="1">
    <location>
        <position position="72"/>
    </location>
</feature>
<name>A0ACA9SL42_9GLOM</name>
<evidence type="ECO:0000313" key="1">
    <source>
        <dbReference type="EMBL" id="CAG8841529.1"/>
    </source>
</evidence>
<accession>A0ACA9SL42</accession>